<keyword evidence="5 6" id="KW-0472">Membrane</keyword>
<evidence type="ECO:0000256" key="6">
    <source>
        <dbReference type="SAM" id="Phobius"/>
    </source>
</evidence>
<name>A0A0R2AI58_9LACO</name>
<sequence>MKIFKNVALVIIVAFNLRWGITSVSPVVDYLKLKLSLSNFQVSLLTSIPVFCMGIFAFFVGLLQTKYGRKRSIFYLLLLMFVAAATRLGSHSFISLCLSAFIIGLTIAIIGPMLSGFIKEQFPHHQGSMVGVYSLSMGVGATVASGAALSLSHRYSWQVGLGIWSVIALVSALVWQLGAADDKKAPKLTSQTSSPLKVSELLQTKQMWALILYFGFQSGIYYSAVAWTTSFFSSRNLPAAKNTLYLTVMMVLITACSFIIPSLMDRFGSTKNWNIFCTVAALFSGLTFWLGSNDWAYFVAILLFAIGSGGLFPISLLLPLQFSTQADEASLKTGLMQAGGYIMAGIIPLALGSLMDWTGNYLYLPLNYVLSSVIMLIIGTRLLSEK</sequence>
<dbReference type="InterPro" id="IPR052524">
    <property type="entry name" value="MFS_Cyanate_Porter"/>
</dbReference>
<feature type="transmembrane region" description="Helical" evidence="6">
    <location>
        <begin position="297"/>
        <end position="318"/>
    </location>
</feature>
<keyword evidence="3 6" id="KW-0812">Transmembrane</keyword>
<dbReference type="Proteomes" id="UP000051008">
    <property type="component" value="Unassembled WGS sequence"/>
</dbReference>
<feature type="transmembrane region" description="Helical" evidence="6">
    <location>
        <begin position="244"/>
        <end position="261"/>
    </location>
</feature>
<dbReference type="PANTHER" id="PTHR23523:SF2">
    <property type="entry name" value="2-NITROIMIDAZOLE TRANSPORTER"/>
    <property type="match status" value="1"/>
</dbReference>
<feature type="transmembrane region" description="Helical" evidence="6">
    <location>
        <begin position="130"/>
        <end position="149"/>
    </location>
</feature>
<dbReference type="OrthoDB" id="9797740at2"/>
<dbReference type="GO" id="GO:0022857">
    <property type="term" value="F:transmembrane transporter activity"/>
    <property type="evidence" value="ECO:0007669"/>
    <property type="project" value="InterPro"/>
</dbReference>
<evidence type="ECO:0000256" key="4">
    <source>
        <dbReference type="ARBA" id="ARBA00022989"/>
    </source>
</evidence>
<feature type="transmembrane region" description="Helical" evidence="6">
    <location>
        <begin position="100"/>
        <end position="118"/>
    </location>
</feature>
<feature type="transmembrane region" description="Helical" evidence="6">
    <location>
        <begin position="338"/>
        <end position="355"/>
    </location>
</feature>
<feature type="transmembrane region" description="Helical" evidence="6">
    <location>
        <begin position="207"/>
        <end position="224"/>
    </location>
</feature>
<keyword evidence="2" id="KW-0813">Transport</keyword>
<feature type="transmembrane region" description="Helical" evidence="6">
    <location>
        <begin position="155"/>
        <end position="175"/>
    </location>
</feature>
<evidence type="ECO:0000256" key="3">
    <source>
        <dbReference type="ARBA" id="ARBA00022692"/>
    </source>
</evidence>
<dbReference type="Pfam" id="PF07690">
    <property type="entry name" value="MFS_1"/>
    <property type="match status" value="1"/>
</dbReference>
<dbReference type="EMBL" id="AYYP01000001">
    <property type="protein sequence ID" value="KRM66490.1"/>
    <property type="molecule type" value="Genomic_DNA"/>
</dbReference>
<dbReference type="PANTHER" id="PTHR23523">
    <property type="match status" value="1"/>
</dbReference>
<feature type="domain" description="Major facilitator superfamily (MFS) profile" evidence="7">
    <location>
        <begin position="6"/>
        <end position="383"/>
    </location>
</feature>
<evidence type="ECO:0000259" key="7">
    <source>
        <dbReference type="PROSITE" id="PS50850"/>
    </source>
</evidence>
<accession>A0A0R2AI58</accession>
<protein>
    <recommendedName>
        <fullName evidence="7">Major facilitator superfamily (MFS) profile domain-containing protein</fullName>
    </recommendedName>
</protein>
<reference evidence="8 9" key="1">
    <citation type="journal article" date="2015" name="Genome Announc.">
        <title>Expanding the biotechnology potential of lactobacilli through comparative genomics of 213 strains and associated genera.</title>
        <authorList>
            <person name="Sun Z."/>
            <person name="Harris H.M."/>
            <person name="McCann A."/>
            <person name="Guo C."/>
            <person name="Argimon S."/>
            <person name="Zhang W."/>
            <person name="Yang X."/>
            <person name="Jeffery I.B."/>
            <person name="Cooney J.C."/>
            <person name="Kagawa T.F."/>
            <person name="Liu W."/>
            <person name="Song Y."/>
            <person name="Salvetti E."/>
            <person name="Wrobel A."/>
            <person name="Rasinkangas P."/>
            <person name="Parkhill J."/>
            <person name="Rea M.C."/>
            <person name="O'Sullivan O."/>
            <person name="Ritari J."/>
            <person name="Douillard F.P."/>
            <person name="Paul Ross R."/>
            <person name="Yang R."/>
            <person name="Briner A.E."/>
            <person name="Felis G.E."/>
            <person name="de Vos W.M."/>
            <person name="Barrangou R."/>
            <person name="Klaenhammer T.R."/>
            <person name="Caufield P.W."/>
            <person name="Cui Y."/>
            <person name="Zhang H."/>
            <person name="O'Toole P.W."/>
        </authorList>
    </citation>
    <scope>NUCLEOTIDE SEQUENCE [LARGE SCALE GENOMIC DNA]</scope>
    <source>
        <strain evidence="8 9">DSM 20509</strain>
    </source>
</reference>
<keyword evidence="4 6" id="KW-1133">Transmembrane helix</keyword>
<feature type="transmembrane region" description="Helical" evidence="6">
    <location>
        <begin position="273"/>
        <end position="291"/>
    </location>
</feature>
<dbReference type="InterPro" id="IPR011701">
    <property type="entry name" value="MFS"/>
</dbReference>
<evidence type="ECO:0000256" key="2">
    <source>
        <dbReference type="ARBA" id="ARBA00022448"/>
    </source>
</evidence>
<feature type="transmembrane region" description="Helical" evidence="6">
    <location>
        <begin position="361"/>
        <end position="383"/>
    </location>
</feature>
<organism evidence="8 9">
    <name type="scientific">Ligilactobacillus agilis DSM 20509</name>
    <dbReference type="NCBI Taxonomy" id="1423718"/>
    <lineage>
        <taxon>Bacteria</taxon>
        <taxon>Bacillati</taxon>
        <taxon>Bacillota</taxon>
        <taxon>Bacilli</taxon>
        <taxon>Lactobacillales</taxon>
        <taxon>Lactobacillaceae</taxon>
        <taxon>Ligilactobacillus</taxon>
    </lineage>
</organism>
<keyword evidence="9" id="KW-1185">Reference proteome</keyword>
<dbReference type="InterPro" id="IPR020846">
    <property type="entry name" value="MFS_dom"/>
</dbReference>
<dbReference type="InterPro" id="IPR036259">
    <property type="entry name" value="MFS_trans_sf"/>
</dbReference>
<proteinExistence type="predicted"/>
<comment type="subcellular location">
    <subcellularLocation>
        <location evidence="1">Cell membrane</location>
        <topology evidence="1">Multi-pass membrane protein</topology>
    </subcellularLocation>
</comment>
<dbReference type="SUPFAM" id="SSF103473">
    <property type="entry name" value="MFS general substrate transporter"/>
    <property type="match status" value="1"/>
</dbReference>
<dbReference type="RefSeq" id="WP_056975560.1">
    <property type="nucleotide sequence ID" value="NZ_AYYP01000001.1"/>
</dbReference>
<evidence type="ECO:0000313" key="8">
    <source>
        <dbReference type="EMBL" id="KRM66490.1"/>
    </source>
</evidence>
<dbReference type="GO" id="GO:0005886">
    <property type="term" value="C:plasma membrane"/>
    <property type="evidence" value="ECO:0007669"/>
    <property type="project" value="UniProtKB-SubCell"/>
</dbReference>
<evidence type="ECO:0000313" key="9">
    <source>
        <dbReference type="Proteomes" id="UP000051008"/>
    </source>
</evidence>
<feature type="transmembrane region" description="Helical" evidence="6">
    <location>
        <begin position="44"/>
        <end position="63"/>
    </location>
</feature>
<dbReference type="PATRIC" id="fig|1423718.3.peg.2069"/>
<feature type="transmembrane region" description="Helical" evidence="6">
    <location>
        <begin position="75"/>
        <end position="94"/>
    </location>
</feature>
<evidence type="ECO:0000256" key="5">
    <source>
        <dbReference type="ARBA" id="ARBA00023136"/>
    </source>
</evidence>
<dbReference type="PROSITE" id="PS50850">
    <property type="entry name" value="MFS"/>
    <property type="match status" value="1"/>
</dbReference>
<dbReference type="Gene3D" id="1.20.1250.20">
    <property type="entry name" value="MFS general substrate transporter like domains"/>
    <property type="match status" value="1"/>
</dbReference>
<comment type="caution">
    <text evidence="8">The sequence shown here is derived from an EMBL/GenBank/DDBJ whole genome shotgun (WGS) entry which is preliminary data.</text>
</comment>
<dbReference type="AlphaFoldDB" id="A0A0R2AI58"/>
<evidence type="ECO:0000256" key="1">
    <source>
        <dbReference type="ARBA" id="ARBA00004651"/>
    </source>
</evidence>
<gene>
    <name evidence="8" type="ORF">FC14_GL001995</name>
</gene>